<dbReference type="Proteomes" id="UP000234479">
    <property type="component" value="Unassembled WGS sequence"/>
</dbReference>
<evidence type="ECO:0000313" key="2">
    <source>
        <dbReference type="Proteomes" id="UP000234479"/>
    </source>
</evidence>
<gene>
    <name evidence="1" type="ORF">SGCZBJ_07590</name>
</gene>
<proteinExistence type="predicted"/>
<protein>
    <submittedName>
        <fullName evidence="1">Uncharacterized protein</fullName>
    </submittedName>
</protein>
<dbReference type="AlphaFoldDB" id="A0A2N5DNF8"/>
<evidence type="ECO:0000313" key="1">
    <source>
        <dbReference type="EMBL" id="PLR27545.1"/>
    </source>
</evidence>
<reference evidence="1 2" key="1">
    <citation type="submission" date="2017-12" db="EMBL/GenBank/DDBJ databases">
        <title>The genome sequence of Caulobacter sp. 410.</title>
        <authorList>
            <person name="Gao J."/>
            <person name="Mao X."/>
            <person name="Sun J."/>
        </authorList>
    </citation>
    <scope>NUCLEOTIDE SEQUENCE [LARGE SCALE GENOMIC DNA]</scope>
    <source>
        <strain evidence="1 2">410</strain>
    </source>
</reference>
<comment type="caution">
    <text evidence="1">The sequence shown here is derived from an EMBL/GenBank/DDBJ whole genome shotgun (WGS) entry which is preliminary data.</text>
</comment>
<keyword evidence="2" id="KW-1185">Reference proteome</keyword>
<dbReference type="RefSeq" id="WP_101717421.1">
    <property type="nucleotide sequence ID" value="NZ_PJRS01000015.1"/>
</dbReference>
<accession>A0A2N5DNF8</accession>
<name>A0A2N5DNF8_9CAUL</name>
<sequence>MMNEPDDQWSVTLQRGVASLDFKVTRDSTIGTPVMTGALGDVRGARALVQAAALAAVEADRWVATGAGDVPIPRDLVLTRRDLANAKAAEPPGSATSPFTAGYTAIYRLELARLLWSAISDAPARRLEELARRIPS</sequence>
<dbReference type="EMBL" id="PJRS01000015">
    <property type="protein sequence ID" value="PLR27545.1"/>
    <property type="molecule type" value="Genomic_DNA"/>
</dbReference>
<organism evidence="1 2">
    <name type="scientific">Caulobacter zeae</name>
    <dbReference type="NCBI Taxonomy" id="2055137"/>
    <lineage>
        <taxon>Bacteria</taxon>
        <taxon>Pseudomonadati</taxon>
        <taxon>Pseudomonadota</taxon>
        <taxon>Alphaproteobacteria</taxon>
        <taxon>Caulobacterales</taxon>
        <taxon>Caulobacteraceae</taxon>
        <taxon>Caulobacter</taxon>
    </lineage>
</organism>